<feature type="transmembrane region" description="Helical" evidence="1">
    <location>
        <begin position="76"/>
        <end position="95"/>
    </location>
</feature>
<evidence type="ECO:0000313" key="2">
    <source>
        <dbReference type="EMBL" id="SFV53705.1"/>
    </source>
</evidence>
<sequence length="176" mass="20286">MLNILGKRRVVIMSTVTTLVLFTVVMFIVNPFIDGKNGMDVLALQLAFNKDLGIDIINGWTHIGIEKFNQFIFTDYLYALSYSIFFASILSALIIKKSMQNISKYKLIIYLPFIAGLLDWIENTLELFFINNPIEFSEILFFIHSIVAISKWLIFPIVITFIIKLSLPERRSPNKI</sequence>
<keyword evidence="1" id="KW-1133">Transmembrane helix</keyword>
<feature type="transmembrane region" description="Helical" evidence="1">
    <location>
        <begin position="12"/>
        <end position="33"/>
    </location>
</feature>
<protein>
    <submittedName>
        <fullName evidence="2">Uncharacterized protein</fullName>
    </submittedName>
</protein>
<keyword evidence="1" id="KW-0472">Membrane</keyword>
<reference evidence="2" key="1">
    <citation type="submission" date="2016-10" db="EMBL/GenBank/DDBJ databases">
        <authorList>
            <person name="de Groot N.N."/>
        </authorList>
    </citation>
    <scope>NUCLEOTIDE SEQUENCE</scope>
</reference>
<feature type="transmembrane region" description="Helical" evidence="1">
    <location>
        <begin position="142"/>
        <end position="167"/>
    </location>
</feature>
<feature type="transmembrane region" description="Helical" evidence="1">
    <location>
        <begin position="107"/>
        <end position="130"/>
    </location>
</feature>
<accession>A0A1W1BJP1</accession>
<name>A0A1W1BJP1_9ZZZZ</name>
<dbReference type="EMBL" id="FPHF01000026">
    <property type="protein sequence ID" value="SFV53705.1"/>
    <property type="molecule type" value="Genomic_DNA"/>
</dbReference>
<organism evidence="2">
    <name type="scientific">hydrothermal vent metagenome</name>
    <dbReference type="NCBI Taxonomy" id="652676"/>
    <lineage>
        <taxon>unclassified sequences</taxon>
        <taxon>metagenomes</taxon>
        <taxon>ecological metagenomes</taxon>
    </lineage>
</organism>
<gene>
    <name evidence="2" type="ORF">MNB_SM-4-389</name>
</gene>
<keyword evidence="1" id="KW-0812">Transmembrane</keyword>
<proteinExistence type="predicted"/>
<dbReference type="AlphaFoldDB" id="A0A1W1BJP1"/>
<evidence type="ECO:0000256" key="1">
    <source>
        <dbReference type="SAM" id="Phobius"/>
    </source>
</evidence>